<evidence type="ECO:0000313" key="2">
    <source>
        <dbReference type="Proteomes" id="UP000654471"/>
    </source>
</evidence>
<accession>A0ABQ2USC3</accession>
<dbReference type="Proteomes" id="UP000654471">
    <property type="component" value="Unassembled WGS sequence"/>
</dbReference>
<reference evidence="2" key="1">
    <citation type="journal article" date="2019" name="Int. J. Syst. Evol. Microbiol.">
        <title>The Global Catalogue of Microorganisms (GCM) 10K type strain sequencing project: providing services to taxonomists for standard genome sequencing and annotation.</title>
        <authorList>
            <consortium name="The Broad Institute Genomics Platform"/>
            <consortium name="The Broad Institute Genome Sequencing Center for Infectious Disease"/>
            <person name="Wu L."/>
            <person name="Ma J."/>
        </authorList>
    </citation>
    <scope>NUCLEOTIDE SEQUENCE [LARGE SCALE GENOMIC DNA]</scope>
    <source>
        <strain evidence="2">JCM 3399</strain>
    </source>
</reference>
<protein>
    <submittedName>
        <fullName evidence="1">Uncharacterized protein</fullName>
    </submittedName>
</protein>
<organism evidence="1 2">
    <name type="scientific">Streptomyces albospinus</name>
    <dbReference type="NCBI Taxonomy" id="285515"/>
    <lineage>
        <taxon>Bacteria</taxon>
        <taxon>Bacillati</taxon>
        <taxon>Actinomycetota</taxon>
        <taxon>Actinomycetes</taxon>
        <taxon>Kitasatosporales</taxon>
        <taxon>Streptomycetaceae</taxon>
        <taxon>Streptomyces</taxon>
    </lineage>
</organism>
<name>A0ABQ2USC3_9ACTN</name>
<keyword evidence="2" id="KW-1185">Reference proteome</keyword>
<dbReference type="RefSeq" id="WP_189296926.1">
    <property type="nucleotide sequence ID" value="NZ_BMRP01000002.1"/>
</dbReference>
<sequence>MHRLPLVRAVGVRLRRDGEEEGEAEEEGERRDRAEGGGWRLLAAAGVLRGARGDLLAIP</sequence>
<evidence type="ECO:0000313" key="1">
    <source>
        <dbReference type="EMBL" id="GGU48857.1"/>
    </source>
</evidence>
<proteinExistence type="predicted"/>
<comment type="caution">
    <text evidence="1">The sequence shown here is derived from an EMBL/GenBank/DDBJ whole genome shotgun (WGS) entry which is preliminary data.</text>
</comment>
<gene>
    <name evidence="1" type="ORF">GCM10010211_11430</name>
</gene>
<dbReference type="EMBL" id="BMRP01000002">
    <property type="protein sequence ID" value="GGU48857.1"/>
    <property type="molecule type" value="Genomic_DNA"/>
</dbReference>